<dbReference type="PRINTS" id="PR00119">
    <property type="entry name" value="CATATPASE"/>
</dbReference>
<dbReference type="GO" id="GO:0055070">
    <property type="term" value="P:copper ion homeostasis"/>
    <property type="evidence" value="ECO:0007669"/>
    <property type="project" value="TreeGrafter"/>
</dbReference>
<dbReference type="CDD" id="cd00371">
    <property type="entry name" value="HMA"/>
    <property type="match status" value="1"/>
</dbReference>
<dbReference type="InterPro" id="IPR001757">
    <property type="entry name" value="P_typ_ATPase"/>
</dbReference>
<evidence type="ECO:0000256" key="4">
    <source>
        <dbReference type="ARBA" id="ARBA00022475"/>
    </source>
</evidence>
<evidence type="ECO:0000256" key="3">
    <source>
        <dbReference type="ARBA" id="ARBA00022448"/>
    </source>
</evidence>
<evidence type="ECO:0000313" key="17">
    <source>
        <dbReference type="EMBL" id="AFL96997.1"/>
    </source>
</evidence>
<dbReference type="GO" id="GO:0043682">
    <property type="term" value="F:P-type divalent copper transporter activity"/>
    <property type="evidence" value="ECO:0007669"/>
    <property type="project" value="TreeGrafter"/>
</dbReference>
<evidence type="ECO:0000256" key="6">
    <source>
        <dbReference type="ARBA" id="ARBA00022692"/>
    </source>
</evidence>
<dbReference type="InterPro" id="IPR006121">
    <property type="entry name" value="HMA_dom"/>
</dbReference>
<dbReference type="RefSeq" id="WP_014790598.1">
    <property type="nucleotide sequence ID" value="NC_018016.1"/>
</dbReference>
<dbReference type="GeneID" id="97257511"/>
<dbReference type="STRING" id="867902.Ornrh_0801"/>
<dbReference type="NCBIfam" id="TIGR01494">
    <property type="entry name" value="ATPase_P-type"/>
    <property type="match status" value="1"/>
</dbReference>
<name>I3ZZ63_ORNRL</name>
<feature type="transmembrane region" description="Helical" evidence="13">
    <location>
        <begin position="733"/>
        <end position="754"/>
    </location>
</feature>
<dbReference type="InterPro" id="IPR023214">
    <property type="entry name" value="HAD_sf"/>
</dbReference>
<dbReference type="PANTHER" id="PTHR43520">
    <property type="entry name" value="ATP7, ISOFORM B"/>
    <property type="match status" value="1"/>
</dbReference>
<dbReference type="Pfam" id="PF00122">
    <property type="entry name" value="E1-E2_ATPase"/>
    <property type="match status" value="1"/>
</dbReference>
<evidence type="ECO:0000256" key="9">
    <source>
        <dbReference type="ARBA" id="ARBA00022967"/>
    </source>
</evidence>
<keyword evidence="6 13" id="KW-0812">Transmembrane</keyword>
<feature type="domain" description="P-type ATPase A" evidence="14">
    <location>
        <begin position="301"/>
        <end position="395"/>
    </location>
</feature>
<evidence type="ECO:0000259" key="15">
    <source>
        <dbReference type="Pfam" id="PF00403"/>
    </source>
</evidence>
<dbReference type="Gene3D" id="2.70.150.10">
    <property type="entry name" value="Calcium-transporting ATPase, cytoplasmic transduction domain A"/>
    <property type="match status" value="1"/>
</dbReference>
<feature type="transmembrane region" description="Helical" evidence="13">
    <location>
        <begin position="206"/>
        <end position="224"/>
    </location>
</feature>
<dbReference type="Gene3D" id="3.30.70.100">
    <property type="match status" value="1"/>
</dbReference>
<sequence length="794" mass="89566">MSETCYHCGLDCEEDLIIFDDKPFCCQGCKTVYEILNQHELATYYELNKAPGIQPNAKNKHSFDFLDTPEIFEKFIDFNDDGVAVVNFFVPVIHCSSCVWVLESLNELNDGILYSNVNFPQKKVQITYDSTQLKLSELAYFMASLGYKPALNLENIEKEKSKHNRQLIYQLAIAGFCFGNIMLLVFPEYVSSDETWLEQNKNFFRWFSFVLALPVLLYSAKDYLKSAILAIKNKRVNIDIPIAIGILVLFFRSLYEILTGHSGGYFDSMAGLVFFMLIGKWFQQRTYQSLSFDRDYKSFYPISVAKITENGIQNILLSELKKGDRILLRDEEILPADAVLIKGDARIDNSFVTGESRLITKKVGDKIYAGGKQSGQAISLEIIEEVNQSYLTSLWNHEVFAKEESTLGNLVNHVSQYFVWVILVISIISGIFWYFHDASRMFQVITAVLIIACPCALALASPFTLGNLMRIFGRNKFYVKEAHTIEKMAKINSIVFDKTGTITQSQSEEILYDGTPLTPQEEQAVASLAQQSNHPLSRSLQHYFKQVSKTDEILNYQQIKGKGQQATIGGVQVQLGSREWLGNVPKSDFETTEVLLAINGEYKGRFIFKNKYRKHLAQTIHALLNYKLSVLSGDNANEESNLKQIFPPQTSLNFNQSPQEKLEFIEQLQQHGEKVMMLGDGLNDAGALKQSNVGVAVAEDMNVFSPSCDAILGSTSFDELPEFLRLSRVGVRLVKTAFVISFLYNVIGLSFAVTGNLTPVVAAILMPISSISVVLFATFSTWLAAYFILKKRKI</sequence>
<dbReference type="AlphaFoldDB" id="I3ZZ63"/>
<feature type="domain" description="Putative metal-binding" evidence="16">
    <location>
        <begin position="4"/>
        <end position="79"/>
    </location>
</feature>
<feature type="transmembrane region" description="Helical" evidence="13">
    <location>
        <begin position="417"/>
        <end position="435"/>
    </location>
</feature>
<dbReference type="PROSITE" id="PS00154">
    <property type="entry name" value="ATPASE_E1_E2"/>
    <property type="match status" value="1"/>
</dbReference>
<evidence type="ECO:0000256" key="2">
    <source>
        <dbReference type="ARBA" id="ARBA00006024"/>
    </source>
</evidence>
<comment type="similarity">
    <text evidence="2">Belongs to the cation transport ATPase (P-type) (TC 3.A.3) family. Type IB subfamily.</text>
</comment>
<feature type="transmembrane region" description="Helical" evidence="13">
    <location>
        <begin position="760"/>
        <end position="789"/>
    </location>
</feature>
<evidence type="ECO:0000259" key="14">
    <source>
        <dbReference type="Pfam" id="PF00122"/>
    </source>
</evidence>
<dbReference type="InterPro" id="IPR036163">
    <property type="entry name" value="HMA_dom_sf"/>
</dbReference>
<dbReference type="eggNOG" id="COG2608">
    <property type="taxonomic scope" value="Bacteria"/>
</dbReference>
<evidence type="ECO:0000256" key="13">
    <source>
        <dbReference type="SAM" id="Phobius"/>
    </source>
</evidence>
<accession>I3ZZ63</accession>
<dbReference type="Pfam" id="PF12156">
    <property type="entry name" value="ATPase-cat_bd"/>
    <property type="match status" value="1"/>
</dbReference>
<keyword evidence="12 13" id="KW-0472">Membrane</keyword>
<dbReference type="Gene3D" id="3.40.1110.10">
    <property type="entry name" value="Calcium-transporting ATPase, cytoplasmic domain N"/>
    <property type="match status" value="1"/>
</dbReference>
<dbReference type="GO" id="GO:0005507">
    <property type="term" value="F:copper ion binding"/>
    <property type="evidence" value="ECO:0007669"/>
    <property type="project" value="TreeGrafter"/>
</dbReference>
<feature type="transmembrane region" description="Helical" evidence="13">
    <location>
        <begin position="441"/>
        <end position="465"/>
    </location>
</feature>
<keyword evidence="8" id="KW-0460">Magnesium</keyword>
<evidence type="ECO:0000256" key="1">
    <source>
        <dbReference type="ARBA" id="ARBA00004651"/>
    </source>
</evidence>
<dbReference type="InterPro" id="IPR023299">
    <property type="entry name" value="ATPase_P-typ_cyto_dom_N"/>
</dbReference>
<dbReference type="InterPro" id="IPR018303">
    <property type="entry name" value="ATPase_P-typ_P_site"/>
</dbReference>
<keyword evidence="18" id="KW-1185">Reference proteome</keyword>
<dbReference type="EMBL" id="CP003283">
    <property type="protein sequence ID" value="AFL96997.1"/>
    <property type="molecule type" value="Genomic_DNA"/>
</dbReference>
<dbReference type="SUPFAM" id="SSF81653">
    <property type="entry name" value="Calcium ATPase, transduction domain A"/>
    <property type="match status" value="1"/>
</dbReference>
<evidence type="ECO:0000259" key="16">
    <source>
        <dbReference type="Pfam" id="PF12156"/>
    </source>
</evidence>
<dbReference type="InterPro" id="IPR059000">
    <property type="entry name" value="ATPase_P-type_domA"/>
</dbReference>
<dbReference type="Pfam" id="PF00403">
    <property type="entry name" value="HMA"/>
    <property type="match status" value="1"/>
</dbReference>
<dbReference type="PATRIC" id="fig|867902.3.peg.782"/>
<dbReference type="InterPro" id="IPR023298">
    <property type="entry name" value="ATPase_P-typ_TM_dom_sf"/>
</dbReference>
<dbReference type="Pfam" id="PF00702">
    <property type="entry name" value="Hydrolase"/>
    <property type="match status" value="1"/>
</dbReference>
<dbReference type="SUPFAM" id="SSF56784">
    <property type="entry name" value="HAD-like"/>
    <property type="match status" value="1"/>
</dbReference>
<evidence type="ECO:0000313" key="18">
    <source>
        <dbReference type="Proteomes" id="UP000006051"/>
    </source>
</evidence>
<dbReference type="Proteomes" id="UP000006051">
    <property type="component" value="Chromosome"/>
</dbReference>
<evidence type="ECO:0000256" key="7">
    <source>
        <dbReference type="ARBA" id="ARBA00022723"/>
    </source>
</evidence>
<dbReference type="eggNOG" id="COG2217">
    <property type="taxonomic scope" value="Bacteria"/>
</dbReference>
<keyword evidence="11" id="KW-0406">Ion transport</keyword>
<keyword evidence="4" id="KW-1003">Cell membrane</keyword>
<dbReference type="InterPro" id="IPR021993">
    <property type="entry name" value="ATPase-cat-bd"/>
</dbReference>
<dbReference type="PRINTS" id="PR00943">
    <property type="entry name" value="CUATPASE"/>
</dbReference>
<dbReference type="Gene3D" id="1.20.1110.10">
    <property type="entry name" value="Calcium-transporting ATPase, transmembrane domain"/>
    <property type="match status" value="1"/>
</dbReference>
<dbReference type="GO" id="GO:0016887">
    <property type="term" value="F:ATP hydrolysis activity"/>
    <property type="evidence" value="ECO:0007669"/>
    <property type="project" value="InterPro"/>
</dbReference>
<dbReference type="Gene3D" id="3.40.50.1000">
    <property type="entry name" value="HAD superfamily/HAD-like"/>
    <property type="match status" value="1"/>
</dbReference>
<protein>
    <submittedName>
        <fullName evidence="17">P-type ATPase, translocating</fullName>
    </submittedName>
</protein>
<keyword evidence="7" id="KW-0479">Metal-binding</keyword>
<dbReference type="HOGENOM" id="CLU_001771_0_3_10"/>
<feature type="transmembrane region" description="Helical" evidence="13">
    <location>
        <begin position="264"/>
        <end position="282"/>
    </location>
</feature>
<proteinExistence type="inferred from homology"/>
<keyword evidence="3" id="KW-0813">Transport</keyword>
<reference evidence="17 18" key="1">
    <citation type="submission" date="2012-06" db="EMBL/GenBank/DDBJ databases">
        <title>The complete genome of Ornithobacterium rhinotracheale DSM 15997.</title>
        <authorList>
            <consortium name="US DOE Joint Genome Institute (JGI-PGF)"/>
            <person name="Lucas S."/>
            <person name="Copeland A."/>
            <person name="Lapidus A."/>
            <person name="Goodwin L."/>
            <person name="Pitluck S."/>
            <person name="Peters L."/>
            <person name="Mikhailova N."/>
            <person name="Teshima H."/>
            <person name="Kyrpides N."/>
            <person name="Mavromatis K."/>
            <person name="Pagani I."/>
            <person name="Ivanova N."/>
            <person name="Ovchinnikova G."/>
            <person name="Zeytun A."/>
            <person name="Detter J.C."/>
            <person name="Han C."/>
            <person name="Land M."/>
            <person name="Hauser L."/>
            <person name="Markowitz V."/>
            <person name="Cheng J.-F."/>
            <person name="Hugenholtz P."/>
            <person name="Woyke T."/>
            <person name="Wu D."/>
            <person name="Lang E."/>
            <person name="Kopitz M."/>
            <person name="Brambilla E."/>
            <person name="Klenk H.-P."/>
            <person name="Eisen J.A."/>
        </authorList>
    </citation>
    <scope>NUCLEOTIDE SEQUENCE [LARGE SCALE GENOMIC DNA]</scope>
    <source>
        <strain evidence="18">ATCC 51463 / DSM 15997 / CCUG 23171 / LMG 9086</strain>
    </source>
</reference>
<evidence type="ECO:0000256" key="11">
    <source>
        <dbReference type="ARBA" id="ARBA00023065"/>
    </source>
</evidence>
<dbReference type="SUPFAM" id="SSF81665">
    <property type="entry name" value="Calcium ATPase, transmembrane domain M"/>
    <property type="match status" value="1"/>
</dbReference>
<feature type="transmembrane region" description="Helical" evidence="13">
    <location>
        <begin position="236"/>
        <end position="258"/>
    </location>
</feature>
<dbReference type="SUPFAM" id="SSF55008">
    <property type="entry name" value="HMA, heavy metal-associated domain"/>
    <property type="match status" value="1"/>
</dbReference>
<evidence type="ECO:0000256" key="8">
    <source>
        <dbReference type="ARBA" id="ARBA00022842"/>
    </source>
</evidence>
<evidence type="ECO:0000256" key="12">
    <source>
        <dbReference type="ARBA" id="ARBA00023136"/>
    </source>
</evidence>
<dbReference type="PANTHER" id="PTHR43520:SF5">
    <property type="entry name" value="CATION-TRANSPORTING P-TYPE ATPASE-RELATED"/>
    <property type="match status" value="1"/>
</dbReference>
<keyword evidence="5" id="KW-0597">Phosphoprotein</keyword>
<evidence type="ECO:0000256" key="5">
    <source>
        <dbReference type="ARBA" id="ARBA00022553"/>
    </source>
</evidence>
<keyword evidence="10 13" id="KW-1133">Transmembrane helix</keyword>
<organism evidence="17 18">
    <name type="scientific">Ornithobacterium rhinotracheale (strain ATCC 51463 / DSM 15997 / CCUG 23171 / CIP 104009 / LMG 9086)</name>
    <dbReference type="NCBI Taxonomy" id="867902"/>
    <lineage>
        <taxon>Bacteria</taxon>
        <taxon>Pseudomonadati</taxon>
        <taxon>Bacteroidota</taxon>
        <taxon>Flavobacteriia</taxon>
        <taxon>Flavobacteriales</taxon>
        <taxon>Weeksellaceae</taxon>
        <taxon>Ornithobacterium</taxon>
    </lineage>
</organism>
<dbReference type="InterPro" id="IPR036412">
    <property type="entry name" value="HAD-like_sf"/>
</dbReference>
<evidence type="ECO:0000256" key="10">
    <source>
        <dbReference type="ARBA" id="ARBA00022989"/>
    </source>
</evidence>
<comment type="subcellular location">
    <subcellularLocation>
        <location evidence="1">Cell membrane</location>
        <topology evidence="1">Multi-pass membrane protein</topology>
    </subcellularLocation>
</comment>
<keyword evidence="9" id="KW-1278">Translocase</keyword>
<dbReference type="GO" id="GO:0005886">
    <property type="term" value="C:plasma membrane"/>
    <property type="evidence" value="ECO:0007669"/>
    <property type="project" value="UniProtKB-SubCell"/>
</dbReference>
<feature type="transmembrane region" description="Helical" evidence="13">
    <location>
        <begin position="167"/>
        <end position="186"/>
    </location>
</feature>
<dbReference type="GO" id="GO:0005524">
    <property type="term" value="F:ATP binding"/>
    <property type="evidence" value="ECO:0007669"/>
    <property type="project" value="InterPro"/>
</dbReference>
<dbReference type="InterPro" id="IPR008250">
    <property type="entry name" value="ATPase_P-typ_transduc_dom_A_sf"/>
</dbReference>
<feature type="domain" description="HMA" evidence="15">
    <location>
        <begin position="88"/>
        <end position="148"/>
    </location>
</feature>
<gene>
    <name evidence="17" type="ordered locus">Ornrh_0801</name>
</gene>
<dbReference type="KEGG" id="orh:Ornrh_0801"/>